<dbReference type="InterPro" id="IPR050645">
    <property type="entry name" value="Histidine_acid_phosphatase"/>
</dbReference>
<dbReference type="PANTHER" id="PTHR11567:SF19">
    <property type="entry name" value="GH19849P"/>
    <property type="match status" value="1"/>
</dbReference>
<dbReference type="PANTHER" id="PTHR11567">
    <property type="entry name" value="ACID PHOSPHATASE-RELATED"/>
    <property type="match status" value="1"/>
</dbReference>
<proteinExistence type="inferred from homology"/>
<evidence type="ECO:0008006" key="5">
    <source>
        <dbReference type="Google" id="ProtNLM"/>
    </source>
</evidence>
<organism evidence="3">
    <name type="scientific">Clastoptera arizonana</name>
    <name type="common">Arizona spittle bug</name>
    <dbReference type="NCBI Taxonomy" id="38151"/>
    <lineage>
        <taxon>Eukaryota</taxon>
        <taxon>Metazoa</taxon>
        <taxon>Ecdysozoa</taxon>
        <taxon>Arthropoda</taxon>
        <taxon>Hexapoda</taxon>
        <taxon>Insecta</taxon>
        <taxon>Pterygota</taxon>
        <taxon>Neoptera</taxon>
        <taxon>Paraneoptera</taxon>
        <taxon>Hemiptera</taxon>
        <taxon>Auchenorrhyncha</taxon>
        <taxon>Cercopoidea</taxon>
        <taxon>Clastopteridae</taxon>
        <taxon>Clastoptera</taxon>
    </lineage>
</organism>
<evidence type="ECO:0000313" key="4">
    <source>
        <dbReference type="EMBL" id="JAS34936.1"/>
    </source>
</evidence>
<dbReference type="EMBL" id="GEDC01002362">
    <property type="protein sequence ID" value="JAS34936.1"/>
    <property type="molecule type" value="Transcribed_RNA"/>
</dbReference>
<dbReference type="InterPro" id="IPR029033">
    <property type="entry name" value="His_PPase_superfam"/>
</dbReference>
<gene>
    <name evidence="4" type="ORF">g.28656</name>
    <name evidence="3" type="ORF">g.28660</name>
</gene>
<dbReference type="EMBL" id="GEDC01026497">
    <property type="protein sequence ID" value="JAS10801.1"/>
    <property type="molecule type" value="Transcribed_RNA"/>
</dbReference>
<evidence type="ECO:0000256" key="1">
    <source>
        <dbReference type="ARBA" id="ARBA00005375"/>
    </source>
</evidence>
<dbReference type="InterPro" id="IPR000560">
    <property type="entry name" value="His_Pase_clade-2"/>
</dbReference>
<evidence type="ECO:0000313" key="3">
    <source>
        <dbReference type="EMBL" id="JAS10801.1"/>
    </source>
</evidence>
<comment type="similarity">
    <text evidence="1">Belongs to the histidine acid phosphatase family.</text>
</comment>
<sequence length="393" mass="45085">MYRSRSGSFMSRQLQPNNRSMFISVSVLGAIIIIFLFAFKAFGEDLDNGSLVLVSIIFRHGDKTPTESYASDPYKDDKFWPEGWGQLTIKGKSQMYQLGINLRTRYKRFIGKYSLESIRVDSSDADRCLQSAAVLLAALFPPEDSQIWNPDLLWQPVPIHATPRSLDKLIVVKAPCPQYYAEKRKIDLELATNTSTIYKDLYEYLSNHAGEAIDSIQKVESLYNILEIEDEKGLTLPEWTESVFPDKMRPIATLCLSSFTYTPLLKRLYGGPLVGQMMQHMIEKQNGRIPKNKMFLYSAHDLTLVNVWQAMGFKQLLKPEYGAAIIVELHLVEGQYEVQMQYINSSTSKSPTRLNIPQCNSPCRLDDFNRIMQPVIPVDWDQECQIKRDRIEL</sequence>
<name>A0A1B6CBF9_9HEMI</name>
<keyword evidence="2" id="KW-1133">Transmembrane helix</keyword>
<dbReference type="SUPFAM" id="SSF53254">
    <property type="entry name" value="Phosphoglycerate mutase-like"/>
    <property type="match status" value="1"/>
</dbReference>
<dbReference type="AlphaFoldDB" id="A0A1B6CBF9"/>
<dbReference type="Pfam" id="PF00328">
    <property type="entry name" value="His_Phos_2"/>
    <property type="match status" value="1"/>
</dbReference>
<keyword evidence="2" id="KW-0812">Transmembrane</keyword>
<keyword evidence="2" id="KW-0472">Membrane</keyword>
<evidence type="ECO:0000256" key="2">
    <source>
        <dbReference type="SAM" id="Phobius"/>
    </source>
</evidence>
<protein>
    <recommendedName>
        <fullName evidence="5">Acid phosphatase</fullName>
    </recommendedName>
</protein>
<reference evidence="3" key="1">
    <citation type="submission" date="2015-12" db="EMBL/GenBank/DDBJ databases">
        <title>De novo transcriptome assembly of four potential Pierce s Disease insect vectors from Arizona vineyards.</title>
        <authorList>
            <person name="Tassone E.E."/>
        </authorList>
    </citation>
    <scope>NUCLEOTIDE SEQUENCE</scope>
</reference>
<accession>A0A1B6CBF9</accession>
<feature type="transmembrane region" description="Helical" evidence="2">
    <location>
        <begin position="21"/>
        <end position="42"/>
    </location>
</feature>
<dbReference type="GO" id="GO:0016791">
    <property type="term" value="F:phosphatase activity"/>
    <property type="evidence" value="ECO:0007669"/>
    <property type="project" value="UniProtKB-ARBA"/>
</dbReference>
<dbReference type="Gene3D" id="3.40.50.1240">
    <property type="entry name" value="Phosphoglycerate mutase-like"/>
    <property type="match status" value="1"/>
</dbReference>
<dbReference type="CDD" id="cd07061">
    <property type="entry name" value="HP_HAP_like"/>
    <property type="match status" value="1"/>
</dbReference>